<keyword evidence="4" id="KW-1185">Reference proteome</keyword>
<protein>
    <recommendedName>
        <fullName evidence="2">PPM-type phosphatase domain-containing protein</fullName>
    </recommendedName>
</protein>
<dbReference type="PROSITE" id="PS51746">
    <property type="entry name" value="PPM_2"/>
    <property type="match status" value="1"/>
</dbReference>
<dbReference type="SMART" id="SM00331">
    <property type="entry name" value="PP2C_SIG"/>
    <property type="match status" value="1"/>
</dbReference>
<dbReference type="InterPro" id="IPR001932">
    <property type="entry name" value="PPM-type_phosphatase-like_dom"/>
</dbReference>
<accession>A0AA37VDL5</accession>
<dbReference type="Gene3D" id="3.60.40.10">
    <property type="entry name" value="PPM-type phosphatase domain"/>
    <property type="match status" value="1"/>
</dbReference>
<dbReference type="RefSeq" id="WP_284348308.1">
    <property type="nucleotide sequence ID" value="NZ_BRXS01000001.1"/>
</dbReference>
<dbReference type="InterPro" id="IPR015655">
    <property type="entry name" value="PP2C"/>
</dbReference>
<evidence type="ECO:0000313" key="4">
    <source>
        <dbReference type="Proteomes" id="UP001161325"/>
    </source>
</evidence>
<organism evidence="3 4">
    <name type="scientific">Roseisolibacter agri</name>
    <dbReference type="NCBI Taxonomy" id="2014610"/>
    <lineage>
        <taxon>Bacteria</taxon>
        <taxon>Pseudomonadati</taxon>
        <taxon>Gemmatimonadota</taxon>
        <taxon>Gemmatimonadia</taxon>
        <taxon>Gemmatimonadales</taxon>
        <taxon>Gemmatimonadaceae</taxon>
        <taxon>Roseisolibacter</taxon>
    </lineage>
</organism>
<reference evidence="3" key="1">
    <citation type="submission" date="2022-08" db="EMBL/GenBank/DDBJ databases">
        <title>Draft genome sequencing of Roseisolibacter agri AW1220.</title>
        <authorList>
            <person name="Tobiishi Y."/>
            <person name="Tonouchi A."/>
        </authorList>
    </citation>
    <scope>NUCLEOTIDE SEQUENCE</scope>
    <source>
        <strain evidence="3">AW1220</strain>
    </source>
</reference>
<dbReference type="CDD" id="cd00143">
    <property type="entry name" value="PP2Cc"/>
    <property type="match status" value="1"/>
</dbReference>
<evidence type="ECO:0000256" key="1">
    <source>
        <dbReference type="SAM" id="MobiDB-lite"/>
    </source>
</evidence>
<dbReference type="EMBL" id="BRXS01000001">
    <property type="protein sequence ID" value="GLC23864.1"/>
    <property type="molecule type" value="Genomic_DNA"/>
</dbReference>
<dbReference type="AlphaFoldDB" id="A0AA37VDL5"/>
<gene>
    <name evidence="3" type="ORF">rosag_03770</name>
</gene>
<dbReference type="Pfam" id="PF13672">
    <property type="entry name" value="PP2C_2"/>
    <property type="match status" value="1"/>
</dbReference>
<sequence>MKFASPFATQDPQARDDRPRDDELDLYGLTHAGRVRTENQDHFLLCTVHPQVVVHGTSLPDAAAMSLRGQRLATIMLVADGVGGSAAGSMASRLATEAVTHYVASSLRSYHAAGSAGDAELMEALRAAAIEAHEAVRAEASTRSDARDMATTLSLGIVIWPWMYVVQVGDSRVYFFRDDVLQQVTKDQTLAQELVDQGVLSRERATASPLAHVLSSAIGAKEALPEITRVDVGKRGSVILVCTDGLTKHVSDDEIADRLRRMQSSEQVARELLQLALDRGGSDNVTLVVGRALPRATD</sequence>
<evidence type="ECO:0000313" key="3">
    <source>
        <dbReference type="EMBL" id="GLC23864.1"/>
    </source>
</evidence>
<proteinExistence type="predicted"/>
<dbReference type="GO" id="GO:0004722">
    <property type="term" value="F:protein serine/threonine phosphatase activity"/>
    <property type="evidence" value="ECO:0007669"/>
    <property type="project" value="InterPro"/>
</dbReference>
<dbReference type="SMART" id="SM00332">
    <property type="entry name" value="PP2Cc"/>
    <property type="match status" value="1"/>
</dbReference>
<feature type="region of interest" description="Disordered" evidence="1">
    <location>
        <begin position="1"/>
        <end position="21"/>
    </location>
</feature>
<name>A0AA37VDL5_9BACT</name>
<feature type="domain" description="PPM-type phosphatase" evidence="2">
    <location>
        <begin position="61"/>
        <end position="292"/>
    </location>
</feature>
<dbReference type="PANTHER" id="PTHR47992">
    <property type="entry name" value="PROTEIN PHOSPHATASE"/>
    <property type="match status" value="1"/>
</dbReference>
<dbReference type="InterPro" id="IPR036457">
    <property type="entry name" value="PPM-type-like_dom_sf"/>
</dbReference>
<dbReference type="SUPFAM" id="SSF81606">
    <property type="entry name" value="PP2C-like"/>
    <property type="match status" value="1"/>
</dbReference>
<dbReference type="Proteomes" id="UP001161325">
    <property type="component" value="Unassembled WGS sequence"/>
</dbReference>
<comment type="caution">
    <text evidence="3">The sequence shown here is derived from an EMBL/GenBank/DDBJ whole genome shotgun (WGS) entry which is preliminary data.</text>
</comment>
<evidence type="ECO:0000259" key="2">
    <source>
        <dbReference type="PROSITE" id="PS51746"/>
    </source>
</evidence>